<reference evidence="3 4" key="1">
    <citation type="submission" date="2020-09" db="EMBL/GenBank/DDBJ databases">
        <title>Pseudoxanthomonas sp. CAU 1598 isolated from sand of Yaerae Beach.</title>
        <authorList>
            <person name="Kim W."/>
        </authorList>
    </citation>
    <scope>NUCLEOTIDE SEQUENCE [LARGE SCALE GENOMIC DNA]</scope>
    <source>
        <strain evidence="3 4">CAU 1598</strain>
    </source>
</reference>
<dbReference type="AlphaFoldDB" id="A0AAW3ZT99"/>
<name>A0AAW3ZT99_9GAMM</name>
<organism evidence="3 4">
    <name type="scientific">Pseudomarimonas arenosa</name>
    <dbReference type="NCBI Taxonomy" id="2774145"/>
    <lineage>
        <taxon>Bacteria</taxon>
        <taxon>Pseudomonadati</taxon>
        <taxon>Pseudomonadota</taxon>
        <taxon>Gammaproteobacteria</taxon>
        <taxon>Lysobacterales</taxon>
        <taxon>Lysobacteraceae</taxon>
        <taxon>Pseudomarimonas</taxon>
    </lineage>
</organism>
<dbReference type="PANTHER" id="PTHR32305:SF15">
    <property type="entry name" value="PROTEIN RHSA-RELATED"/>
    <property type="match status" value="1"/>
</dbReference>
<comment type="caution">
    <text evidence="3">The sequence shown here is derived from an EMBL/GenBank/DDBJ whole genome shotgun (WGS) entry which is preliminary data.</text>
</comment>
<proteinExistence type="predicted"/>
<dbReference type="InterPro" id="IPR050708">
    <property type="entry name" value="T6SS_VgrG/RHS"/>
</dbReference>
<dbReference type="NCBIfam" id="TIGR03696">
    <property type="entry name" value="Rhs_assc_core"/>
    <property type="match status" value="1"/>
</dbReference>
<evidence type="ECO:0000256" key="1">
    <source>
        <dbReference type="ARBA" id="ARBA00022737"/>
    </source>
</evidence>
<evidence type="ECO:0000313" key="4">
    <source>
        <dbReference type="Proteomes" id="UP000613768"/>
    </source>
</evidence>
<protein>
    <recommendedName>
        <fullName evidence="2">Teneurin-like YD-shell domain-containing protein</fullName>
    </recommendedName>
</protein>
<keyword evidence="4" id="KW-1185">Reference proteome</keyword>
<evidence type="ECO:0000313" key="3">
    <source>
        <dbReference type="EMBL" id="MBD8528282.1"/>
    </source>
</evidence>
<gene>
    <name evidence="3" type="ORF">IFO71_21260</name>
</gene>
<dbReference type="Pfam" id="PF25023">
    <property type="entry name" value="TEN_YD-shell"/>
    <property type="match status" value="1"/>
</dbReference>
<dbReference type="Proteomes" id="UP000613768">
    <property type="component" value="Unassembled WGS sequence"/>
</dbReference>
<feature type="non-terminal residue" evidence="3">
    <location>
        <position position="1"/>
    </location>
</feature>
<sequence>TFPFADDRYTYDLLGNRLTDQRQTPGETWQYNQNNELLYSGFATYQYNENGSTTAKQDPSTGQPIQSYAYNSEERMSEVRDAAGNLVAEYYYDPFGRRLWKTLYPAAGGRTSDYAFYSEEGLAFAGMWAASDSLTASVVIFEPSSFWGTGRIGSKVGSDVTLYFSEPNERLVLSKTGSSFSSTRFSEFGEYAGNVFGFSGLLMAPEISALEALFRVVEPRTGRFYQLDPSGLSDGPNMYIYSAASPTRMIDPLGLFGVYAQEICGLNGSHWEYKFYFNFPCVGPYPPDWNDIPSPTKWIKRFRKGQNSAFEPYWSGSNQVPIDKRCSCIKFDNELQDFFESKGHKTAYYTGLGGSALNESQASAMLDDLRREMRKQRKKDCDRPECEKVEDILHWNQLLEQARENGRKCIGKSFGAY</sequence>
<feature type="domain" description="Teneurin-like YD-shell" evidence="2">
    <location>
        <begin position="7"/>
        <end position="101"/>
    </location>
</feature>
<accession>A0AAW3ZT99</accession>
<dbReference type="InterPro" id="IPR022385">
    <property type="entry name" value="Rhs_assc_core"/>
</dbReference>
<evidence type="ECO:0000259" key="2">
    <source>
        <dbReference type="Pfam" id="PF25023"/>
    </source>
</evidence>
<dbReference type="RefSeq" id="WP_192031699.1">
    <property type="nucleotide sequence ID" value="NZ_JACYTR010000113.1"/>
</dbReference>
<dbReference type="PANTHER" id="PTHR32305">
    <property type="match status" value="1"/>
</dbReference>
<dbReference type="Gene3D" id="2.180.10.10">
    <property type="entry name" value="RHS repeat-associated core"/>
    <property type="match status" value="1"/>
</dbReference>
<dbReference type="InterPro" id="IPR056823">
    <property type="entry name" value="TEN-like_YD-shell"/>
</dbReference>
<dbReference type="EMBL" id="JACYTR010000113">
    <property type="protein sequence ID" value="MBD8528282.1"/>
    <property type="molecule type" value="Genomic_DNA"/>
</dbReference>
<keyword evidence="1" id="KW-0677">Repeat</keyword>